<organism evidence="1 2">
    <name type="scientific">Xenotaenia resolanae</name>
    <dbReference type="NCBI Taxonomy" id="208358"/>
    <lineage>
        <taxon>Eukaryota</taxon>
        <taxon>Metazoa</taxon>
        <taxon>Chordata</taxon>
        <taxon>Craniata</taxon>
        <taxon>Vertebrata</taxon>
        <taxon>Euteleostomi</taxon>
        <taxon>Actinopterygii</taxon>
        <taxon>Neopterygii</taxon>
        <taxon>Teleostei</taxon>
        <taxon>Neoteleostei</taxon>
        <taxon>Acanthomorphata</taxon>
        <taxon>Ovalentaria</taxon>
        <taxon>Atherinomorphae</taxon>
        <taxon>Cyprinodontiformes</taxon>
        <taxon>Goodeidae</taxon>
        <taxon>Xenotaenia</taxon>
    </lineage>
</organism>
<keyword evidence="2" id="KW-1185">Reference proteome</keyword>
<accession>A0ABV0VMC3</accession>
<evidence type="ECO:0000313" key="2">
    <source>
        <dbReference type="Proteomes" id="UP001444071"/>
    </source>
</evidence>
<protein>
    <submittedName>
        <fullName evidence="1">Uncharacterized protein</fullName>
    </submittedName>
</protein>
<dbReference type="Proteomes" id="UP001444071">
    <property type="component" value="Unassembled WGS sequence"/>
</dbReference>
<comment type="caution">
    <text evidence="1">The sequence shown here is derived from an EMBL/GenBank/DDBJ whole genome shotgun (WGS) entry which is preliminary data.</text>
</comment>
<name>A0ABV0VMC3_9TELE</name>
<evidence type="ECO:0000313" key="1">
    <source>
        <dbReference type="EMBL" id="MEQ2258392.1"/>
    </source>
</evidence>
<dbReference type="EMBL" id="JAHRIM010000659">
    <property type="protein sequence ID" value="MEQ2258392.1"/>
    <property type="molecule type" value="Genomic_DNA"/>
</dbReference>
<gene>
    <name evidence="1" type="ORF">XENORESO_018456</name>
</gene>
<reference evidence="1 2" key="1">
    <citation type="submission" date="2021-06" db="EMBL/GenBank/DDBJ databases">
        <authorList>
            <person name="Palmer J.M."/>
        </authorList>
    </citation>
    <scope>NUCLEOTIDE SEQUENCE [LARGE SCALE GENOMIC DNA]</scope>
    <source>
        <strain evidence="1 2">XR_2019</strain>
        <tissue evidence="1">Muscle</tissue>
    </source>
</reference>
<proteinExistence type="predicted"/>
<sequence length="158" mass="16954">MEGCVVFLWRWLGRNPSLAWLFRFCFAGMDVGGSASLGEGRHSFCACCAFCAALLLAGLASFPWARWWAGRCIVGSAVLSGCPWGSQFVCLWGVYVPMLTRSLHLGGPAILGRVFLVGGLSVGVERVLLPRLPGCGCGPCRPSGEWALFWLCPIGLGR</sequence>